<comment type="caution">
    <text evidence="3">The sequence shown here is derived from an EMBL/GenBank/DDBJ whole genome shotgun (WGS) entry which is preliminary data.</text>
</comment>
<name>A0AAD7PH00_QUISA</name>
<gene>
    <name evidence="3" type="ORF">O6P43_021905</name>
</gene>
<evidence type="ECO:0000256" key="1">
    <source>
        <dbReference type="ARBA" id="ARBA00011738"/>
    </source>
</evidence>
<dbReference type="SMART" id="SM00886">
    <property type="entry name" value="Dabb"/>
    <property type="match status" value="1"/>
</dbReference>
<proteinExistence type="predicted"/>
<dbReference type="SUPFAM" id="SSF54909">
    <property type="entry name" value="Dimeric alpha+beta barrel"/>
    <property type="match status" value="1"/>
</dbReference>
<evidence type="ECO:0000313" key="4">
    <source>
        <dbReference type="Proteomes" id="UP001163823"/>
    </source>
</evidence>
<accession>A0AAD7PH00</accession>
<dbReference type="Gene3D" id="3.30.70.100">
    <property type="match status" value="1"/>
</dbReference>
<dbReference type="AlphaFoldDB" id="A0AAD7PH00"/>
<dbReference type="InterPro" id="IPR044662">
    <property type="entry name" value="HS1/DABB1-like"/>
</dbReference>
<dbReference type="EMBL" id="JARAOO010000009">
    <property type="protein sequence ID" value="KAJ7955286.1"/>
    <property type="molecule type" value="Genomic_DNA"/>
</dbReference>
<dbReference type="PROSITE" id="PS51502">
    <property type="entry name" value="S_R_A_B_BARREL"/>
    <property type="match status" value="1"/>
</dbReference>
<dbReference type="FunFam" id="3.30.70.100:FF:000040">
    <property type="entry name" value="Stress-response A/B barrel domain-containing protein HS1"/>
    <property type="match status" value="1"/>
</dbReference>
<dbReference type="KEGG" id="qsa:O6P43_021905"/>
<dbReference type="Pfam" id="PF07876">
    <property type="entry name" value="Dabb"/>
    <property type="match status" value="1"/>
</dbReference>
<organism evidence="3 4">
    <name type="scientific">Quillaja saponaria</name>
    <name type="common">Soap bark tree</name>
    <dbReference type="NCBI Taxonomy" id="32244"/>
    <lineage>
        <taxon>Eukaryota</taxon>
        <taxon>Viridiplantae</taxon>
        <taxon>Streptophyta</taxon>
        <taxon>Embryophyta</taxon>
        <taxon>Tracheophyta</taxon>
        <taxon>Spermatophyta</taxon>
        <taxon>Magnoliopsida</taxon>
        <taxon>eudicotyledons</taxon>
        <taxon>Gunneridae</taxon>
        <taxon>Pentapetalae</taxon>
        <taxon>rosids</taxon>
        <taxon>fabids</taxon>
        <taxon>Fabales</taxon>
        <taxon>Quillajaceae</taxon>
        <taxon>Quillaja</taxon>
    </lineage>
</organism>
<reference evidence="3" key="1">
    <citation type="journal article" date="2023" name="Science">
        <title>Elucidation of the pathway for biosynthesis of saponin adjuvants from the soapbark tree.</title>
        <authorList>
            <person name="Reed J."/>
            <person name="Orme A."/>
            <person name="El-Demerdash A."/>
            <person name="Owen C."/>
            <person name="Martin L.B.B."/>
            <person name="Misra R.C."/>
            <person name="Kikuchi S."/>
            <person name="Rejzek M."/>
            <person name="Martin A.C."/>
            <person name="Harkess A."/>
            <person name="Leebens-Mack J."/>
            <person name="Louveau T."/>
            <person name="Stephenson M.J."/>
            <person name="Osbourn A."/>
        </authorList>
    </citation>
    <scope>NUCLEOTIDE SEQUENCE</scope>
    <source>
        <strain evidence="3">S10</strain>
    </source>
</reference>
<protein>
    <submittedName>
        <fullName evidence="3">Stress responsive A/B barrel domain protein</fullName>
    </submittedName>
</protein>
<dbReference type="Proteomes" id="UP001163823">
    <property type="component" value="Chromosome 9"/>
</dbReference>
<sequence>MEESKGVVKHVVLVKFKDEIPPEQIEQRIEELANLVNLIPPMKSFHWGKDVSSENMHQGFTHIFESTFENTDGVAEYMAHPTHVELANLLIPSLEKFIVVDYKPTVVIV</sequence>
<dbReference type="PANTHER" id="PTHR33178:SF10">
    <property type="entry name" value="STRESS-RESPONSE A_B BARREL DOMAIN-CONTAINING PROTEIN"/>
    <property type="match status" value="1"/>
</dbReference>
<comment type="subunit">
    <text evidence="1">Homodimer.</text>
</comment>
<evidence type="ECO:0000259" key="2">
    <source>
        <dbReference type="PROSITE" id="PS51502"/>
    </source>
</evidence>
<feature type="domain" description="Stress-response A/B barrel" evidence="2">
    <location>
        <begin position="8"/>
        <end position="102"/>
    </location>
</feature>
<dbReference type="GO" id="GO:0009865">
    <property type="term" value="P:pollen tube adhesion"/>
    <property type="evidence" value="ECO:0007669"/>
    <property type="project" value="TreeGrafter"/>
</dbReference>
<dbReference type="InterPro" id="IPR011008">
    <property type="entry name" value="Dimeric_a/b-barrel"/>
</dbReference>
<keyword evidence="4" id="KW-1185">Reference proteome</keyword>
<dbReference type="PANTHER" id="PTHR33178">
    <property type="match status" value="1"/>
</dbReference>
<evidence type="ECO:0000313" key="3">
    <source>
        <dbReference type="EMBL" id="KAJ7955286.1"/>
    </source>
</evidence>
<dbReference type="InterPro" id="IPR013097">
    <property type="entry name" value="Dabb"/>
</dbReference>